<evidence type="ECO:0000256" key="1">
    <source>
        <dbReference type="SAM" id="MobiDB-lite"/>
    </source>
</evidence>
<feature type="compositionally biased region" description="Low complexity" evidence="1">
    <location>
        <begin position="8"/>
        <end position="29"/>
    </location>
</feature>
<dbReference type="AlphaFoldDB" id="A0A0D3IIY5"/>
<feature type="compositionally biased region" description="Acidic residues" evidence="1">
    <location>
        <begin position="237"/>
        <end position="259"/>
    </location>
</feature>
<feature type="region of interest" description="Disordered" evidence="1">
    <location>
        <begin position="237"/>
        <end position="290"/>
    </location>
</feature>
<dbReference type="EnsemblProtists" id="EOD11220">
    <property type="protein sequence ID" value="EOD11220"/>
    <property type="gene ID" value="EMIHUDRAFT_120403"/>
</dbReference>
<dbReference type="Proteomes" id="UP000013827">
    <property type="component" value="Unassembled WGS sequence"/>
</dbReference>
<feature type="compositionally biased region" description="Low complexity" evidence="1">
    <location>
        <begin position="260"/>
        <end position="271"/>
    </location>
</feature>
<dbReference type="RefSeq" id="XP_005763649.1">
    <property type="nucleotide sequence ID" value="XM_005763592.1"/>
</dbReference>
<accession>A0A0D3IIY5</accession>
<protein>
    <submittedName>
        <fullName evidence="2">Uncharacterized protein</fullName>
    </submittedName>
</protein>
<sequence length="629" mass="65926">MSEDPETAAEAAARAAEAQQRAGARADAQAWEQAKHQVLLLQQSKAAAEGAGGDASADAGRVSARLSNGKAAAAIKESIDDGNRGDCGQVCAGRRQGQQNRDGSIYVTGVCKARAQGVLGTMPTAEAEEALLTTLGAEVDMCLELPALQDAVVAAHSAHRAGTTTIAGGGGQIRVVGRAVSALREVERFDAAAQRGEVPAQVLQLAAANKAAAERQRTRAELWEEVGGAATLMAAAMEEEEEEEPAGMEEEEGDEEPLADPDQLAAAAAAVEAEEAEGSEAAAEVGAASHPRAPTRTRFALALLGRLWRDAGLIGPAAEVRERFGTTPFWLLRHVGMRLAIQRRRLAAEAVAGLDCSYLLRLGMQDVLIGYNDKLDIATGIHPAGRVMGRIGIINCYQFVSSLPREAAAEVAGAGADDELGAGADGKLHKLFEEYVRLKEQSQAEVGRAIFGEGDGSARLRSGLNKHLRKRGEGVGAADPGTFTIIAGAGLKGKGGLLFKCEIQSFFQSDVSMREGEDGPMILDLDIGRAMHELAKMTGAYTHRAGGVERPIAGRSEQAQLIVDALRRALLTDATLSSACGGSAVLMAQPFVLVDSAGEVHGRPDMVAFALQHPAVLAYISKIRTKEEE</sequence>
<feature type="region of interest" description="Disordered" evidence="1">
    <location>
        <begin position="1"/>
        <end position="29"/>
    </location>
</feature>
<dbReference type="PaxDb" id="2903-EOD11220"/>
<evidence type="ECO:0000313" key="3">
    <source>
        <dbReference type="Proteomes" id="UP000013827"/>
    </source>
</evidence>
<feature type="compositionally biased region" description="Low complexity" evidence="1">
    <location>
        <begin position="279"/>
        <end position="289"/>
    </location>
</feature>
<name>A0A0D3IIY5_EMIH1</name>
<reference evidence="3" key="1">
    <citation type="journal article" date="2013" name="Nature">
        <title>Pan genome of the phytoplankton Emiliania underpins its global distribution.</title>
        <authorList>
            <person name="Read B.A."/>
            <person name="Kegel J."/>
            <person name="Klute M.J."/>
            <person name="Kuo A."/>
            <person name="Lefebvre S.C."/>
            <person name="Maumus F."/>
            <person name="Mayer C."/>
            <person name="Miller J."/>
            <person name="Monier A."/>
            <person name="Salamov A."/>
            <person name="Young J."/>
            <person name="Aguilar M."/>
            <person name="Claverie J.M."/>
            <person name="Frickenhaus S."/>
            <person name="Gonzalez K."/>
            <person name="Herman E.K."/>
            <person name="Lin Y.C."/>
            <person name="Napier J."/>
            <person name="Ogata H."/>
            <person name="Sarno A.F."/>
            <person name="Shmutz J."/>
            <person name="Schroeder D."/>
            <person name="de Vargas C."/>
            <person name="Verret F."/>
            <person name="von Dassow P."/>
            <person name="Valentin K."/>
            <person name="Van de Peer Y."/>
            <person name="Wheeler G."/>
            <person name="Dacks J.B."/>
            <person name="Delwiche C.F."/>
            <person name="Dyhrman S.T."/>
            <person name="Glockner G."/>
            <person name="John U."/>
            <person name="Richards T."/>
            <person name="Worden A.Z."/>
            <person name="Zhang X."/>
            <person name="Grigoriev I.V."/>
            <person name="Allen A.E."/>
            <person name="Bidle K."/>
            <person name="Borodovsky M."/>
            <person name="Bowler C."/>
            <person name="Brownlee C."/>
            <person name="Cock J.M."/>
            <person name="Elias M."/>
            <person name="Gladyshev V.N."/>
            <person name="Groth M."/>
            <person name="Guda C."/>
            <person name="Hadaegh A."/>
            <person name="Iglesias-Rodriguez M.D."/>
            <person name="Jenkins J."/>
            <person name="Jones B.M."/>
            <person name="Lawson T."/>
            <person name="Leese F."/>
            <person name="Lindquist E."/>
            <person name="Lobanov A."/>
            <person name="Lomsadze A."/>
            <person name="Malik S.B."/>
            <person name="Marsh M.E."/>
            <person name="Mackinder L."/>
            <person name="Mock T."/>
            <person name="Mueller-Roeber B."/>
            <person name="Pagarete A."/>
            <person name="Parker M."/>
            <person name="Probert I."/>
            <person name="Quesneville H."/>
            <person name="Raines C."/>
            <person name="Rensing S.A."/>
            <person name="Riano-Pachon D.M."/>
            <person name="Richier S."/>
            <person name="Rokitta S."/>
            <person name="Shiraiwa Y."/>
            <person name="Soanes D.M."/>
            <person name="van der Giezen M."/>
            <person name="Wahlund T.M."/>
            <person name="Williams B."/>
            <person name="Wilson W."/>
            <person name="Wolfe G."/>
            <person name="Wurch L.L."/>
        </authorList>
    </citation>
    <scope>NUCLEOTIDE SEQUENCE</scope>
</reference>
<organism evidence="2 3">
    <name type="scientific">Emiliania huxleyi (strain CCMP1516)</name>
    <dbReference type="NCBI Taxonomy" id="280463"/>
    <lineage>
        <taxon>Eukaryota</taxon>
        <taxon>Haptista</taxon>
        <taxon>Haptophyta</taxon>
        <taxon>Prymnesiophyceae</taxon>
        <taxon>Isochrysidales</taxon>
        <taxon>Noelaerhabdaceae</taxon>
        <taxon>Emiliania</taxon>
    </lineage>
</organism>
<dbReference type="HOGENOM" id="CLU_016411_0_0_1"/>
<evidence type="ECO:0000313" key="2">
    <source>
        <dbReference type="EnsemblProtists" id="EOD11220"/>
    </source>
</evidence>
<dbReference type="GeneID" id="17257374"/>
<reference evidence="2" key="2">
    <citation type="submission" date="2024-10" db="UniProtKB">
        <authorList>
            <consortium name="EnsemblProtists"/>
        </authorList>
    </citation>
    <scope>IDENTIFICATION</scope>
</reference>
<dbReference type="KEGG" id="ehx:EMIHUDRAFT_120403"/>
<keyword evidence="3" id="KW-1185">Reference proteome</keyword>
<proteinExistence type="predicted"/>